<keyword evidence="2" id="KW-1185">Reference proteome</keyword>
<dbReference type="Proteomes" id="UP001197093">
    <property type="component" value="Unassembled WGS sequence"/>
</dbReference>
<sequence>MASPFDRLPVELVDEIFEWLCPFCATPVGFANVKDWGSNTFGSKYDKADALLQLTRTCKLVNAVATPHLYHHPMTSRWWLLARTLLARPDLGLHVRSLLDNDKLRHRPIAENTVLAPFPTEVQSHFADSALARATEEERHAITDISLPWRDRMTWSDSSETLDMLVSLCPEVQEVKAKVGTLNTPNILIWSPPASLPNLRRFELSKSSPGAGLSLNLLAQVATTAPNLTSVALFAVEQNASSLQTLPAMPSLVALALRNAAICSETLRKLLAVCPNLQSFTYHGAPPGAHERVTRTEIAHALVGAAPNLTSLELILDPDDPMNLAPTDLMMPSLAGLSKLEHLTLTLDCVLPGGSSRAIPITSLSSMLLVSLLPASIRTLSLLWFGLYFSVATEPLLRLASAAPDRFRSLKSVHVSLLRNGLPGYEEKCAEVVAAFEKLGVEILMTPLHI</sequence>
<accession>A0AAD4EY26</accession>
<dbReference type="EMBL" id="JAHCVI010000002">
    <property type="protein sequence ID" value="KAG7289813.1"/>
    <property type="molecule type" value="Genomic_DNA"/>
</dbReference>
<reference evidence="1" key="1">
    <citation type="submission" date="2023-02" db="EMBL/GenBank/DDBJ databases">
        <authorList>
            <person name="Palmer J.M."/>
        </authorList>
    </citation>
    <scope>NUCLEOTIDE SEQUENCE</scope>
    <source>
        <strain evidence="1">FW57</strain>
    </source>
</reference>
<comment type="caution">
    <text evidence="1">The sequence shown here is derived from an EMBL/GenBank/DDBJ whole genome shotgun (WGS) entry which is preliminary data.</text>
</comment>
<organism evidence="1 2">
    <name type="scientific">Staphylotrichum longicolle</name>
    <dbReference type="NCBI Taxonomy" id="669026"/>
    <lineage>
        <taxon>Eukaryota</taxon>
        <taxon>Fungi</taxon>
        <taxon>Dikarya</taxon>
        <taxon>Ascomycota</taxon>
        <taxon>Pezizomycotina</taxon>
        <taxon>Sordariomycetes</taxon>
        <taxon>Sordariomycetidae</taxon>
        <taxon>Sordariales</taxon>
        <taxon>Chaetomiaceae</taxon>
        <taxon>Staphylotrichum</taxon>
    </lineage>
</organism>
<name>A0AAD4EY26_9PEZI</name>
<dbReference type="Gene3D" id="3.80.10.10">
    <property type="entry name" value="Ribonuclease Inhibitor"/>
    <property type="match status" value="1"/>
</dbReference>
<dbReference type="SUPFAM" id="SSF52047">
    <property type="entry name" value="RNI-like"/>
    <property type="match status" value="1"/>
</dbReference>
<evidence type="ECO:0000313" key="1">
    <source>
        <dbReference type="EMBL" id="KAG7289813.1"/>
    </source>
</evidence>
<dbReference type="AlphaFoldDB" id="A0AAD4EY26"/>
<gene>
    <name evidence="1" type="ORF">NEMBOFW57_006190</name>
</gene>
<evidence type="ECO:0008006" key="3">
    <source>
        <dbReference type="Google" id="ProtNLM"/>
    </source>
</evidence>
<proteinExistence type="predicted"/>
<dbReference type="InterPro" id="IPR032675">
    <property type="entry name" value="LRR_dom_sf"/>
</dbReference>
<evidence type="ECO:0000313" key="2">
    <source>
        <dbReference type="Proteomes" id="UP001197093"/>
    </source>
</evidence>
<protein>
    <recommendedName>
        <fullName evidence="3">F-box domain-containing protein</fullName>
    </recommendedName>
</protein>